<keyword evidence="6 15" id="KW-0640">Prion</keyword>
<dbReference type="KEGG" id="hai:109383552"/>
<evidence type="ECO:0000313" key="14">
    <source>
        <dbReference type="Proteomes" id="UP000694851"/>
    </source>
</evidence>
<evidence type="ECO:0000256" key="13">
    <source>
        <dbReference type="SAM" id="MobiDB-lite"/>
    </source>
</evidence>
<keyword evidence="8" id="KW-0034">Amyloid</keyword>
<dbReference type="Proteomes" id="UP000694851">
    <property type="component" value="Unplaced"/>
</dbReference>
<comment type="function">
    <text evidence="12">Prion-like protein that has PrP(C)-like neuroprotective activity. May act as a modulator for the biological actions of normal and abnormal PrP.</text>
</comment>
<keyword evidence="7" id="KW-0732">Signal</keyword>
<evidence type="ECO:0000256" key="9">
    <source>
        <dbReference type="ARBA" id="ARBA00023136"/>
    </source>
</evidence>
<dbReference type="CTD" id="503542"/>
<keyword evidence="11" id="KW-0449">Lipoprotein</keyword>
<dbReference type="Pfam" id="PF14999">
    <property type="entry name" value="Shadoo"/>
    <property type="match status" value="1"/>
</dbReference>
<keyword evidence="10" id="KW-0325">Glycoprotein</keyword>
<dbReference type="GO" id="GO:0098552">
    <property type="term" value="C:side of membrane"/>
    <property type="evidence" value="ECO:0007669"/>
    <property type="project" value="UniProtKB-KW"/>
</dbReference>
<dbReference type="RefSeq" id="XP_019499640.1">
    <property type="nucleotide sequence ID" value="XM_019644095.1"/>
</dbReference>
<dbReference type="GeneID" id="109383552"/>
<gene>
    <name evidence="15" type="primary">SPRN</name>
</gene>
<evidence type="ECO:0000256" key="2">
    <source>
        <dbReference type="ARBA" id="ARBA00008311"/>
    </source>
</evidence>
<name>A0A8B7RJW8_HIPAR</name>
<reference evidence="15" key="1">
    <citation type="submission" date="2025-08" db="UniProtKB">
        <authorList>
            <consortium name="RefSeq"/>
        </authorList>
    </citation>
    <scope>IDENTIFICATION</scope>
    <source>
        <tissue evidence="15">Muscle</tissue>
    </source>
</reference>
<dbReference type="GO" id="GO:0006606">
    <property type="term" value="P:protein import into nucleus"/>
    <property type="evidence" value="ECO:0007669"/>
    <property type="project" value="TreeGrafter"/>
</dbReference>
<comment type="subcellular location">
    <subcellularLocation>
        <location evidence="1">Cell membrane</location>
        <topology evidence="1">Lipid-anchor</topology>
        <topology evidence="1">GPI-anchor</topology>
    </subcellularLocation>
</comment>
<dbReference type="GO" id="GO:0005634">
    <property type="term" value="C:nucleus"/>
    <property type="evidence" value="ECO:0007669"/>
    <property type="project" value="TreeGrafter"/>
</dbReference>
<evidence type="ECO:0000256" key="11">
    <source>
        <dbReference type="ARBA" id="ARBA00023288"/>
    </source>
</evidence>
<dbReference type="PANTHER" id="PTHR28552">
    <property type="entry name" value="SHADOW OF PRION PROTEIN"/>
    <property type="match status" value="1"/>
</dbReference>
<evidence type="ECO:0000256" key="3">
    <source>
        <dbReference type="ARBA" id="ARBA00014397"/>
    </source>
</evidence>
<evidence type="ECO:0000313" key="15">
    <source>
        <dbReference type="RefSeq" id="XP_019499640.1"/>
    </source>
</evidence>
<dbReference type="InterPro" id="IPR029238">
    <property type="entry name" value="Shadoo"/>
</dbReference>
<comment type="similarity">
    <text evidence="2">Belongs to the SPRN family.</text>
</comment>
<keyword evidence="14" id="KW-1185">Reference proteome</keyword>
<keyword evidence="5" id="KW-0336">GPI-anchor</keyword>
<dbReference type="OrthoDB" id="9809656at2759"/>
<evidence type="ECO:0000256" key="6">
    <source>
        <dbReference type="ARBA" id="ARBA00022678"/>
    </source>
</evidence>
<feature type="region of interest" description="Disordered" evidence="13">
    <location>
        <begin position="72"/>
        <end position="100"/>
    </location>
</feature>
<evidence type="ECO:0000256" key="5">
    <source>
        <dbReference type="ARBA" id="ARBA00022622"/>
    </source>
</evidence>
<keyword evidence="4" id="KW-1003">Cell membrane</keyword>
<dbReference type="GO" id="GO:0003676">
    <property type="term" value="F:nucleic acid binding"/>
    <property type="evidence" value="ECO:0007669"/>
    <property type="project" value="TreeGrafter"/>
</dbReference>
<keyword evidence="9" id="KW-0472">Membrane</keyword>
<evidence type="ECO:0000256" key="1">
    <source>
        <dbReference type="ARBA" id="ARBA00004609"/>
    </source>
</evidence>
<evidence type="ECO:0000256" key="12">
    <source>
        <dbReference type="ARBA" id="ARBA00025683"/>
    </source>
</evidence>
<feature type="compositionally biased region" description="Gly residues" evidence="13">
    <location>
        <begin position="73"/>
        <end position="89"/>
    </location>
</feature>
<organism evidence="14 15">
    <name type="scientific">Hipposideros armiger</name>
    <name type="common">Great Himalayan leaf-nosed bat</name>
    <dbReference type="NCBI Taxonomy" id="186990"/>
    <lineage>
        <taxon>Eukaryota</taxon>
        <taxon>Metazoa</taxon>
        <taxon>Chordata</taxon>
        <taxon>Craniata</taxon>
        <taxon>Vertebrata</taxon>
        <taxon>Euteleostomi</taxon>
        <taxon>Mammalia</taxon>
        <taxon>Eutheria</taxon>
        <taxon>Laurasiatheria</taxon>
        <taxon>Chiroptera</taxon>
        <taxon>Yinpterochiroptera</taxon>
        <taxon>Rhinolophoidea</taxon>
        <taxon>Hipposideridae</taxon>
        <taxon>Hipposideros</taxon>
    </lineage>
</organism>
<dbReference type="PANTHER" id="PTHR28552:SF1">
    <property type="entry name" value="SHADOW OF PRION PROTEIN"/>
    <property type="match status" value="1"/>
</dbReference>
<evidence type="ECO:0000256" key="4">
    <source>
        <dbReference type="ARBA" id="ARBA00022475"/>
    </source>
</evidence>
<evidence type="ECO:0000256" key="10">
    <source>
        <dbReference type="ARBA" id="ARBA00023180"/>
    </source>
</evidence>
<proteinExistence type="inferred from homology"/>
<dbReference type="AlphaFoldDB" id="A0A8B7RJW8"/>
<evidence type="ECO:0000256" key="8">
    <source>
        <dbReference type="ARBA" id="ARBA00023087"/>
    </source>
</evidence>
<accession>A0A8B7RJW8</accession>
<evidence type="ECO:0000256" key="7">
    <source>
        <dbReference type="ARBA" id="ARBA00022729"/>
    </source>
</evidence>
<dbReference type="GO" id="GO:0005886">
    <property type="term" value="C:plasma membrane"/>
    <property type="evidence" value="ECO:0007669"/>
    <property type="project" value="UniProtKB-SubCell"/>
</dbReference>
<sequence length="193" mass="19527">MRVLGGPWSLRLRPPNNPLPSVVCSAAEPEGLSWSFQSSPGFGPTKMNWTAAICWALLLAAAFLCDSGEAKGGRGGSRGSARGGRGGARGASRVRSRPASRYTGSSLRVAAAGAAAGAVAGAAAGLATGSGWRRARGPWERGLEGEDAAPGRNGTGPGVYSYWAWTSDAGPACGPCLCLLLGSTLGALRLRQT</sequence>
<protein>
    <recommendedName>
        <fullName evidence="3">Shadow of prion protein</fullName>
    </recommendedName>
</protein>